<dbReference type="EMBL" id="JAYFSO010000037">
    <property type="protein sequence ID" value="MEA5126265.1"/>
    <property type="molecule type" value="Genomic_DNA"/>
</dbReference>
<organism evidence="8 9">
    <name type="scientific">Xanthomonas floridensis</name>
    <dbReference type="NCBI Taxonomy" id="1843580"/>
    <lineage>
        <taxon>Bacteria</taxon>
        <taxon>Pseudomonadati</taxon>
        <taxon>Pseudomonadota</taxon>
        <taxon>Gammaproteobacteria</taxon>
        <taxon>Lysobacterales</taxon>
        <taxon>Lysobacteraceae</taxon>
        <taxon>Xanthomonas</taxon>
    </lineage>
</organism>
<evidence type="ECO:0000256" key="6">
    <source>
        <dbReference type="SAM" id="SignalP"/>
    </source>
</evidence>
<dbReference type="EMBL" id="LXNG01000026">
    <property type="protein sequence ID" value="OAG66574.1"/>
    <property type="molecule type" value="Genomic_DNA"/>
</dbReference>
<feature type="transmembrane region" description="Helical" evidence="5">
    <location>
        <begin position="83"/>
        <end position="106"/>
    </location>
</feature>
<dbReference type="RefSeq" id="WP_064509905.1">
    <property type="nucleotide sequence ID" value="NZ_JAYFSN010000039.1"/>
</dbReference>
<evidence type="ECO:0000313" key="9">
    <source>
        <dbReference type="Proteomes" id="UP000077659"/>
    </source>
</evidence>
<dbReference type="Proteomes" id="UP001303614">
    <property type="component" value="Unassembled WGS sequence"/>
</dbReference>
<feature type="chain" id="PRO_5008392733" evidence="6">
    <location>
        <begin position="18"/>
        <end position="140"/>
    </location>
</feature>
<dbReference type="Pfam" id="PF04191">
    <property type="entry name" value="PEMT"/>
    <property type="match status" value="1"/>
</dbReference>
<keyword evidence="4 5" id="KW-0472">Membrane</keyword>
<keyword evidence="2 5" id="KW-0812">Transmembrane</keyword>
<reference evidence="8 9" key="1">
    <citation type="submission" date="2016-05" db="EMBL/GenBank/DDBJ databases">
        <title>Pathogenic, phenotypic and molecular characterisation of Xanthomonas nasturtii sp. nov. and Xanthomonas floridensis sp. nov., new species of Xanthomonas associated with watercress production in Florida.</title>
        <authorList>
            <person name="Vicente J.G."/>
            <person name="Rothwell S."/>
            <person name="Holub E.B."/>
            <person name="Studholme D.J."/>
        </authorList>
    </citation>
    <scope>NUCLEOTIDE SEQUENCE [LARGE SCALE GENOMIC DNA]</scope>
    <source>
        <strain evidence="8 9">WHRI 8848</strain>
    </source>
</reference>
<keyword evidence="3 5" id="KW-1133">Transmembrane helix</keyword>
<dbReference type="EC" id="2.1.1.334" evidence="7"/>
<dbReference type="Proteomes" id="UP000077659">
    <property type="component" value="Unassembled WGS sequence"/>
</dbReference>
<dbReference type="PANTHER" id="PTHR12714:SF24">
    <property type="entry name" value="SLR1182 PROTEIN"/>
    <property type="match status" value="1"/>
</dbReference>
<evidence type="ECO:0000256" key="3">
    <source>
        <dbReference type="ARBA" id="ARBA00022989"/>
    </source>
</evidence>
<evidence type="ECO:0000313" key="10">
    <source>
        <dbReference type="Proteomes" id="UP001303614"/>
    </source>
</evidence>
<keyword evidence="8" id="KW-0808">Transferase</keyword>
<evidence type="ECO:0000313" key="7">
    <source>
        <dbReference type="EMBL" id="MEA5126265.1"/>
    </source>
</evidence>
<keyword evidence="8" id="KW-0489">Methyltransferase</keyword>
<dbReference type="PANTHER" id="PTHR12714">
    <property type="entry name" value="PROTEIN-S ISOPRENYLCYSTEINE O-METHYLTRANSFERASE"/>
    <property type="match status" value="1"/>
</dbReference>
<proteinExistence type="predicted"/>
<dbReference type="InterPro" id="IPR007318">
    <property type="entry name" value="Phopholipid_MeTrfase"/>
</dbReference>
<dbReference type="Gene3D" id="1.20.120.1630">
    <property type="match status" value="1"/>
</dbReference>
<protein>
    <submittedName>
        <fullName evidence="7">Isoprenylcysteine carboxylmethyltransferase family protein</fullName>
        <ecNumber evidence="7">2.1.1.100</ecNumber>
        <ecNumber evidence="7">2.1.1.334</ecNumber>
    </submittedName>
    <submittedName>
        <fullName evidence="8">Protein-S-isoprenylcysteine methyltransferase</fullName>
    </submittedName>
</protein>
<feature type="signal peptide" evidence="6">
    <location>
        <begin position="1"/>
        <end position="17"/>
    </location>
</feature>
<dbReference type="GO" id="GO:0004671">
    <property type="term" value="F:protein C-terminal S-isoprenylcysteine carboxyl O-methyltransferase activity"/>
    <property type="evidence" value="ECO:0007669"/>
    <property type="project" value="UniProtKB-EC"/>
</dbReference>
<dbReference type="GO" id="GO:0012505">
    <property type="term" value="C:endomembrane system"/>
    <property type="evidence" value="ECO:0007669"/>
    <property type="project" value="UniProtKB-SubCell"/>
</dbReference>
<name>A0A1A9M7T9_9XANT</name>
<comment type="subcellular location">
    <subcellularLocation>
        <location evidence="1">Endomembrane system</location>
        <topology evidence="1">Multi-pass membrane protein</topology>
    </subcellularLocation>
</comment>
<evidence type="ECO:0000256" key="5">
    <source>
        <dbReference type="SAM" id="Phobius"/>
    </source>
</evidence>
<gene>
    <name evidence="8" type="ORF">A7D17_20735</name>
    <name evidence="7" type="ORF">VB146_20940</name>
</gene>
<dbReference type="GO" id="GO:0032259">
    <property type="term" value="P:methylation"/>
    <property type="evidence" value="ECO:0007669"/>
    <property type="project" value="UniProtKB-KW"/>
</dbReference>
<reference evidence="7 10" key="2">
    <citation type="submission" date="2023-12" db="EMBL/GenBank/DDBJ databases">
        <title>Genome sequencing of Xanthomonas floridensis.</title>
        <authorList>
            <person name="Greer S."/>
            <person name="Harrison J."/>
            <person name="Grant M."/>
            <person name="Vicente J."/>
            <person name="Studholme D."/>
        </authorList>
    </citation>
    <scope>NUCLEOTIDE SEQUENCE [LARGE SCALE GENOMIC DNA]</scope>
    <source>
        <strain evidence="7 10">WHRI 8848</strain>
    </source>
</reference>
<dbReference type="STRING" id="1843580.A7D17_20735"/>
<comment type="caution">
    <text evidence="8">The sequence shown here is derived from an EMBL/GenBank/DDBJ whole genome shotgun (WGS) entry which is preliminary data.</text>
</comment>
<feature type="transmembrane region" description="Helical" evidence="5">
    <location>
        <begin position="24"/>
        <end position="42"/>
    </location>
</feature>
<dbReference type="EC" id="2.1.1.100" evidence="7"/>
<keyword evidence="10" id="KW-1185">Reference proteome</keyword>
<accession>A0A1A9M7T9</accession>
<keyword evidence="6" id="KW-0732">Signal</keyword>
<dbReference type="AlphaFoldDB" id="A0A1A9M7T9"/>
<evidence type="ECO:0000256" key="4">
    <source>
        <dbReference type="ARBA" id="ARBA00023136"/>
    </source>
</evidence>
<evidence type="ECO:0000256" key="2">
    <source>
        <dbReference type="ARBA" id="ARBA00022692"/>
    </source>
</evidence>
<evidence type="ECO:0000256" key="1">
    <source>
        <dbReference type="ARBA" id="ARBA00004127"/>
    </source>
</evidence>
<evidence type="ECO:0000313" key="8">
    <source>
        <dbReference type="EMBL" id="OAG66574.1"/>
    </source>
</evidence>
<sequence>MLLLAVGAYALARAAPAAFPGLPVHPAIAAALACAGLALNGLPKRVFRRAGTTVNPLHPARTTQLVTHGIYRYTRNPMYLGHALLLLAWACYLQHALALMAVPLYVSYVSRFQIRPEERALAGRFTETYASYCWQTRSWL</sequence>